<proteinExistence type="predicted"/>
<keyword evidence="3" id="KW-1185">Reference proteome</keyword>
<dbReference type="Proteomes" id="UP000613974">
    <property type="component" value="Unassembled WGS sequence"/>
</dbReference>
<reference evidence="3" key="1">
    <citation type="submission" date="2023-07" db="EMBL/GenBank/DDBJ databases">
        <title>Whole genome shotgun sequence of Streptomyces nojiriensis NBRC 13794.</title>
        <authorList>
            <person name="Komaki H."/>
            <person name="Tamura T."/>
        </authorList>
    </citation>
    <scope>NUCLEOTIDE SEQUENCE [LARGE SCALE GENOMIC DNA]</scope>
    <source>
        <strain evidence="3">NBRC 13794</strain>
    </source>
</reference>
<evidence type="ECO:0000313" key="2">
    <source>
        <dbReference type="EMBL" id="GHI69537.1"/>
    </source>
</evidence>
<evidence type="ECO:0000256" key="1">
    <source>
        <dbReference type="SAM" id="MobiDB-lite"/>
    </source>
</evidence>
<name>A0ABQ3SN23_9ACTN</name>
<protein>
    <submittedName>
        <fullName evidence="2">Uncharacterized protein</fullName>
    </submittedName>
</protein>
<accession>A0ABQ3SN23</accession>
<dbReference type="EMBL" id="BNEC01000005">
    <property type="protein sequence ID" value="GHI69537.1"/>
    <property type="molecule type" value="Genomic_DNA"/>
</dbReference>
<feature type="region of interest" description="Disordered" evidence="1">
    <location>
        <begin position="79"/>
        <end position="103"/>
    </location>
</feature>
<sequence length="103" mass="11109">MPKPRNRSHIGPARQGIPSSEHPLAIAAQLRACPELTVQSGLLEFVAFVAFEDRLTLHSPIGATHIICTSRGPAWARQTRRHGVRPAPVPSEMADRAVGRSSG</sequence>
<feature type="compositionally biased region" description="Basic and acidic residues" evidence="1">
    <location>
        <begin position="93"/>
        <end position="103"/>
    </location>
</feature>
<evidence type="ECO:0000313" key="3">
    <source>
        <dbReference type="Proteomes" id="UP000613974"/>
    </source>
</evidence>
<organism evidence="2 3">
    <name type="scientific">Streptomyces nojiriensis</name>
    <dbReference type="NCBI Taxonomy" id="66374"/>
    <lineage>
        <taxon>Bacteria</taxon>
        <taxon>Bacillati</taxon>
        <taxon>Actinomycetota</taxon>
        <taxon>Actinomycetes</taxon>
        <taxon>Kitasatosporales</taxon>
        <taxon>Streptomycetaceae</taxon>
        <taxon>Streptomyces</taxon>
    </lineage>
</organism>
<feature type="region of interest" description="Disordered" evidence="1">
    <location>
        <begin position="1"/>
        <end position="20"/>
    </location>
</feature>
<gene>
    <name evidence="2" type="ORF">Snoj_34550</name>
</gene>
<comment type="caution">
    <text evidence="2">The sequence shown here is derived from an EMBL/GenBank/DDBJ whole genome shotgun (WGS) entry which is preliminary data.</text>
</comment>